<feature type="region of interest" description="Disordered" evidence="1">
    <location>
        <begin position="100"/>
        <end position="137"/>
    </location>
</feature>
<organism evidence="2 3">
    <name type="scientific">Blattamonas nauphoetae</name>
    <dbReference type="NCBI Taxonomy" id="2049346"/>
    <lineage>
        <taxon>Eukaryota</taxon>
        <taxon>Metamonada</taxon>
        <taxon>Preaxostyla</taxon>
        <taxon>Oxymonadida</taxon>
        <taxon>Blattamonas</taxon>
    </lineage>
</organism>
<evidence type="ECO:0000256" key="1">
    <source>
        <dbReference type="SAM" id="MobiDB-lite"/>
    </source>
</evidence>
<gene>
    <name evidence="2" type="ORF">BLNAU_838</name>
</gene>
<name>A0ABQ9YKM0_9EUKA</name>
<accession>A0ABQ9YKM0</accession>
<evidence type="ECO:0000313" key="3">
    <source>
        <dbReference type="Proteomes" id="UP001281761"/>
    </source>
</evidence>
<protein>
    <submittedName>
        <fullName evidence="2">Uncharacterized protein</fullName>
    </submittedName>
</protein>
<proteinExistence type="predicted"/>
<sequence>MILLTPPTIFNTQSSLETLTPSESCSLSIVYKPQFSLAHRFLGSASVAEIGQGHQFTAFYGGTEASDDAKLLFPIASGAKQENQKKKVLKGAPMLPVTQYSLPTSQSSTSPASSSTISHYLSQPTSASSSSNPSLPP</sequence>
<reference evidence="2 3" key="1">
    <citation type="journal article" date="2022" name="bioRxiv">
        <title>Genomics of Preaxostyla Flagellates Illuminates Evolutionary Transitions and the Path Towards Mitochondrial Loss.</title>
        <authorList>
            <person name="Novak L.V.F."/>
            <person name="Treitli S.C."/>
            <person name="Pyrih J."/>
            <person name="Halakuc P."/>
            <person name="Pipaliya S.V."/>
            <person name="Vacek V."/>
            <person name="Brzon O."/>
            <person name="Soukal P."/>
            <person name="Eme L."/>
            <person name="Dacks J.B."/>
            <person name="Karnkowska A."/>
            <person name="Elias M."/>
            <person name="Hampl V."/>
        </authorList>
    </citation>
    <scope>NUCLEOTIDE SEQUENCE [LARGE SCALE GENOMIC DNA]</scope>
    <source>
        <strain evidence="2">NAU3</strain>
        <tissue evidence="2">Gut</tissue>
    </source>
</reference>
<dbReference type="Proteomes" id="UP001281761">
    <property type="component" value="Unassembled WGS sequence"/>
</dbReference>
<comment type="caution">
    <text evidence="2">The sequence shown here is derived from an EMBL/GenBank/DDBJ whole genome shotgun (WGS) entry which is preliminary data.</text>
</comment>
<evidence type="ECO:0000313" key="2">
    <source>
        <dbReference type="EMBL" id="KAK2964307.1"/>
    </source>
</evidence>
<keyword evidence="3" id="KW-1185">Reference proteome</keyword>
<dbReference type="EMBL" id="JARBJD010000003">
    <property type="protein sequence ID" value="KAK2964307.1"/>
    <property type="molecule type" value="Genomic_DNA"/>
</dbReference>